<evidence type="ECO:0000259" key="3">
    <source>
        <dbReference type="Pfam" id="PF19278"/>
    </source>
</evidence>
<dbReference type="EMBL" id="CP047650">
    <property type="protein sequence ID" value="QHI98493.1"/>
    <property type="molecule type" value="Genomic_DNA"/>
</dbReference>
<accession>A0A857J5I7</accession>
<dbReference type="PANTHER" id="PTHR11365">
    <property type="entry name" value="5-OXOPROLINASE RELATED"/>
    <property type="match status" value="1"/>
</dbReference>
<feature type="domain" description="Hydantoinase A/oxoprolinase" evidence="1">
    <location>
        <begin position="205"/>
        <end position="491"/>
    </location>
</feature>
<dbReference type="InterPro" id="IPR045079">
    <property type="entry name" value="Oxoprolinase-like"/>
</dbReference>
<dbReference type="KEGG" id="xyk:GT347_11105"/>
<dbReference type="SUPFAM" id="SSF53067">
    <property type="entry name" value="Actin-like ATPase domain"/>
    <property type="match status" value="1"/>
</dbReference>
<dbReference type="GO" id="GO:0006749">
    <property type="term" value="P:glutathione metabolic process"/>
    <property type="evidence" value="ECO:0007669"/>
    <property type="project" value="TreeGrafter"/>
</dbReference>
<dbReference type="InterPro" id="IPR049517">
    <property type="entry name" value="ACX-like_C"/>
</dbReference>
<dbReference type="RefSeq" id="WP_160552010.1">
    <property type="nucleotide sequence ID" value="NZ_CP047650.1"/>
</dbReference>
<evidence type="ECO:0000313" key="5">
    <source>
        <dbReference type="Proteomes" id="UP000464787"/>
    </source>
</evidence>
<dbReference type="AlphaFoldDB" id="A0A857J5I7"/>
<evidence type="ECO:0000259" key="2">
    <source>
        <dbReference type="Pfam" id="PF05378"/>
    </source>
</evidence>
<proteinExistence type="predicted"/>
<keyword evidence="5" id="KW-1185">Reference proteome</keyword>
<dbReference type="InterPro" id="IPR043129">
    <property type="entry name" value="ATPase_NBD"/>
</dbReference>
<sequence>MDKHYWIGIDTGGTFTDLVLRDALDGRWVFHKVPTWTADPAKGILDGIAELLALAAVDAAEVDYVVLGTTKATNAVLEGAWAKTGLITTAGFEDILDIARQRRPHYFNLDMPKPVPPARRQDRHGVKGRIAFDGSEVDALDEAAITQAITALRASGVESVAVCFMHSYANPAHEQRALRMVRAQWPEAYVCASSEVMPEFREYERFITAAVNASLMPVMDRYLEKFEGGVKALGVTRPARVMQSNGGAVSAATVRKLPINTFFSGPAGGIMSTVEIGRQTGLKNLIAFDMGGTSTDVCLVKNGRPAMKHERPMGGLPVRAPSLDIHTIGAGGGSIAWIDDGGMLKVGPRSAGAYPGPAAYGRGGTQPTVTDANVFLGRLSPVSLLDGRMQVFPQNAQKALEEAVCGPVGYTPVDAAVGVIEIANVHMTGAVRVISVEQGEDPRDYALIAFGGAGPLHAVDVARSAGIGHVVVPPRPGLLSAQGLLQSAQRADMGVTCLLRAHASNVAAVNQAFDGLQARLADWLRDEGAEEGVEMHCDWTLEMRYAGQSSELAVAVAAPRLDAASLAALCQGFHEKHLSMFGYDMPGRDLEIAQARVAAVLDHHTRAPLEIAAGGTLADATTGTRPVWFAATGYVETPIVKRELLGADLRFQGPAVIEQMDTTTVVPPDAQVRVDPLGYLHITIVIETFESQSA</sequence>
<evidence type="ECO:0000313" key="4">
    <source>
        <dbReference type="EMBL" id="QHI98493.1"/>
    </source>
</evidence>
<dbReference type="Pfam" id="PF05378">
    <property type="entry name" value="Hydant_A_N"/>
    <property type="match status" value="1"/>
</dbReference>
<dbReference type="InterPro" id="IPR002821">
    <property type="entry name" value="Hydantoinase_A"/>
</dbReference>
<dbReference type="PANTHER" id="PTHR11365:SF23">
    <property type="entry name" value="HYPOTHETICAL 5-OXOPROLINASE (EUROFUNG)-RELATED"/>
    <property type="match status" value="1"/>
</dbReference>
<dbReference type="Pfam" id="PF19278">
    <property type="entry name" value="Hydant_A_C"/>
    <property type="match status" value="1"/>
</dbReference>
<protein>
    <submittedName>
        <fullName evidence="4">Hydantoinase/oxoprolinase family protein</fullName>
    </submittedName>
</protein>
<organism evidence="4 5">
    <name type="scientific">Xylophilus rhododendri</name>
    <dbReference type="NCBI Taxonomy" id="2697032"/>
    <lineage>
        <taxon>Bacteria</taxon>
        <taxon>Pseudomonadati</taxon>
        <taxon>Pseudomonadota</taxon>
        <taxon>Betaproteobacteria</taxon>
        <taxon>Burkholderiales</taxon>
        <taxon>Xylophilus</taxon>
    </lineage>
</organism>
<reference evidence="4 5" key="1">
    <citation type="submission" date="2020-01" db="EMBL/GenBank/DDBJ databases">
        <title>Genome sequencing of strain KACC 21265.</title>
        <authorList>
            <person name="Heo J."/>
            <person name="Kim S.-J."/>
            <person name="Kim J.-S."/>
            <person name="Hong S.-B."/>
            <person name="Kwon S.-W."/>
        </authorList>
    </citation>
    <scope>NUCLEOTIDE SEQUENCE [LARGE SCALE GENOMIC DNA]</scope>
    <source>
        <strain evidence="4 5">KACC 21265</strain>
    </source>
</reference>
<dbReference type="InterPro" id="IPR008040">
    <property type="entry name" value="Hydant_A_N"/>
</dbReference>
<dbReference type="Proteomes" id="UP000464787">
    <property type="component" value="Chromosome"/>
</dbReference>
<dbReference type="Pfam" id="PF01968">
    <property type="entry name" value="Hydantoinase_A"/>
    <property type="match status" value="1"/>
</dbReference>
<dbReference type="GO" id="GO:0017168">
    <property type="term" value="F:5-oxoprolinase (ATP-hydrolyzing) activity"/>
    <property type="evidence" value="ECO:0007669"/>
    <property type="project" value="TreeGrafter"/>
</dbReference>
<feature type="domain" description="Acetophenone carboxylase-like C-terminal" evidence="3">
    <location>
        <begin position="503"/>
        <end position="682"/>
    </location>
</feature>
<evidence type="ECO:0000259" key="1">
    <source>
        <dbReference type="Pfam" id="PF01968"/>
    </source>
</evidence>
<gene>
    <name evidence="4" type="ORF">GT347_11105</name>
</gene>
<dbReference type="GO" id="GO:0005829">
    <property type="term" value="C:cytosol"/>
    <property type="evidence" value="ECO:0007669"/>
    <property type="project" value="TreeGrafter"/>
</dbReference>
<feature type="domain" description="Hydantoinase/oxoprolinase N-terminal" evidence="2">
    <location>
        <begin position="7"/>
        <end position="182"/>
    </location>
</feature>
<name>A0A857J5I7_9BURK</name>